<feature type="non-terminal residue" evidence="1">
    <location>
        <position position="1"/>
    </location>
</feature>
<organism evidence="1 2">
    <name type="scientific">Papaver atlanticum</name>
    <dbReference type="NCBI Taxonomy" id="357466"/>
    <lineage>
        <taxon>Eukaryota</taxon>
        <taxon>Viridiplantae</taxon>
        <taxon>Streptophyta</taxon>
        <taxon>Embryophyta</taxon>
        <taxon>Tracheophyta</taxon>
        <taxon>Spermatophyta</taxon>
        <taxon>Magnoliopsida</taxon>
        <taxon>Ranunculales</taxon>
        <taxon>Papaveraceae</taxon>
        <taxon>Papaveroideae</taxon>
        <taxon>Papaver</taxon>
    </lineage>
</organism>
<protein>
    <submittedName>
        <fullName evidence="1">Uncharacterized protein</fullName>
    </submittedName>
</protein>
<proteinExistence type="predicted"/>
<evidence type="ECO:0000313" key="1">
    <source>
        <dbReference type="EMBL" id="KAI3924425.1"/>
    </source>
</evidence>
<dbReference type="AlphaFoldDB" id="A0AAD4SXN5"/>
<accession>A0AAD4SXN5</accession>
<sequence>IEDIIKLQYKIKFKYRYECTRVRNEAAYYLAECRAKKLEKMEVGESLNVVQEVKMMVSEFPQALKSIVLGDEKLFAYV</sequence>
<keyword evidence="2" id="KW-1185">Reference proteome</keyword>
<name>A0AAD4SXN5_9MAGN</name>
<dbReference type="Proteomes" id="UP001202328">
    <property type="component" value="Unassembled WGS sequence"/>
</dbReference>
<evidence type="ECO:0000313" key="2">
    <source>
        <dbReference type="Proteomes" id="UP001202328"/>
    </source>
</evidence>
<comment type="caution">
    <text evidence="1">The sequence shown here is derived from an EMBL/GenBank/DDBJ whole genome shotgun (WGS) entry which is preliminary data.</text>
</comment>
<reference evidence="1" key="1">
    <citation type="submission" date="2022-04" db="EMBL/GenBank/DDBJ databases">
        <title>A functionally conserved STORR gene fusion in Papaver species that diverged 16.8 million years ago.</title>
        <authorList>
            <person name="Catania T."/>
        </authorList>
    </citation>
    <scope>NUCLEOTIDE SEQUENCE</scope>
    <source>
        <strain evidence="1">S-188037</strain>
    </source>
</reference>
<dbReference type="EMBL" id="JAJJMB010008334">
    <property type="protein sequence ID" value="KAI3924425.1"/>
    <property type="molecule type" value="Genomic_DNA"/>
</dbReference>
<gene>
    <name evidence="1" type="ORF">MKW98_032626</name>
</gene>